<keyword evidence="2" id="KW-0217">Developmental protein</keyword>
<dbReference type="GO" id="GO:0008285">
    <property type="term" value="P:negative regulation of cell population proliferation"/>
    <property type="evidence" value="ECO:0007669"/>
    <property type="project" value="InterPro"/>
</dbReference>
<dbReference type="GO" id="GO:0005886">
    <property type="term" value="C:plasma membrane"/>
    <property type="evidence" value="ECO:0007669"/>
    <property type="project" value="UniProtKB-SubCell"/>
</dbReference>
<comment type="subcellular location">
    <subcellularLocation>
        <location evidence="1">Cell membrane</location>
        <topology evidence="1">Single-pass membrane protein</topology>
    </subcellularLocation>
</comment>
<reference evidence="9" key="1">
    <citation type="submission" date="2025-08" db="UniProtKB">
        <authorList>
            <consortium name="RefSeq"/>
        </authorList>
    </citation>
    <scope>IDENTIFICATION</scope>
    <source>
        <tissue evidence="9">Young leaves</tissue>
    </source>
</reference>
<evidence type="ECO:0000256" key="7">
    <source>
        <dbReference type="ARBA" id="ARBA00024340"/>
    </source>
</evidence>
<dbReference type="InterPro" id="IPR052153">
    <property type="entry name" value="DVL/RTFL_small_peptides"/>
</dbReference>
<dbReference type="PANTHER" id="PTHR47855:SF6">
    <property type="entry name" value="ROTUNDIFOLIA LIKE 8"/>
    <property type="match status" value="1"/>
</dbReference>
<keyword evidence="8" id="KW-1185">Reference proteome</keyword>
<protein>
    <submittedName>
        <fullName evidence="9">Uncharacterized protein LOC111472196</fullName>
    </submittedName>
</protein>
<dbReference type="GO" id="GO:0048367">
    <property type="term" value="P:shoot system development"/>
    <property type="evidence" value="ECO:0007669"/>
    <property type="project" value="UniProtKB-ARBA"/>
</dbReference>
<dbReference type="KEGG" id="cmax:111472196"/>
<keyword evidence="6" id="KW-0472">Membrane</keyword>
<gene>
    <name evidence="9" type="primary">LOC111472196</name>
</gene>
<evidence type="ECO:0000256" key="4">
    <source>
        <dbReference type="ARBA" id="ARBA00022692"/>
    </source>
</evidence>
<name>A0A6J1IDN2_CUCMA</name>
<evidence type="ECO:0000256" key="5">
    <source>
        <dbReference type="ARBA" id="ARBA00022989"/>
    </source>
</evidence>
<dbReference type="PANTHER" id="PTHR47855">
    <property type="entry name" value="OS01G0525701 PROTEIN"/>
    <property type="match status" value="1"/>
</dbReference>
<dbReference type="OrthoDB" id="602011at2759"/>
<dbReference type="InterPro" id="IPR012552">
    <property type="entry name" value="DVL"/>
</dbReference>
<keyword evidence="3" id="KW-1003">Cell membrane</keyword>
<comment type="similarity">
    <text evidence="7">Belongs to the DVL/RTFL small polypeptides family.</text>
</comment>
<dbReference type="AlphaFoldDB" id="A0A6J1IDN2"/>
<proteinExistence type="inferred from homology"/>
<organism evidence="8 9">
    <name type="scientific">Cucurbita maxima</name>
    <name type="common">Pumpkin</name>
    <name type="synonym">Winter squash</name>
    <dbReference type="NCBI Taxonomy" id="3661"/>
    <lineage>
        <taxon>Eukaryota</taxon>
        <taxon>Viridiplantae</taxon>
        <taxon>Streptophyta</taxon>
        <taxon>Embryophyta</taxon>
        <taxon>Tracheophyta</taxon>
        <taxon>Spermatophyta</taxon>
        <taxon>Magnoliopsida</taxon>
        <taxon>eudicotyledons</taxon>
        <taxon>Gunneridae</taxon>
        <taxon>Pentapetalae</taxon>
        <taxon>rosids</taxon>
        <taxon>fabids</taxon>
        <taxon>Cucurbitales</taxon>
        <taxon>Cucurbitaceae</taxon>
        <taxon>Cucurbiteae</taxon>
        <taxon>Cucurbita</taxon>
    </lineage>
</organism>
<accession>A0A6J1IDN2</accession>
<evidence type="ECO:0000256" key="6">
    <source>
        <dbReference type="ARBA" id="ARBA00023136"/>
    </source>
</evidence>
<evidence type="ECO:0000256" key="1">
    <source>
        <dbReference type="ARBA" id="ARBA00004162"/>
    </source>
</evidence>
<evidence type="ECO:0000256" key="2">
    <source>
        <dbReference type="ARBA" id="ARBA00022473"/>
    </source>
</evidence>
<dbReference type="Pfam" id="PF08137">
    <property type="entry name" value="DVL"/>
    <property type="match status" value="1"/>
</dbReference>
<dbReference type="Proteomes" id="UP000504608">
    <property type="component" value="Unplaced"/>
</dbReference>
<evidence type="ECO:0000256" key="3">
    <source>
        <dbReference type="ARBA" id="ARBA00022475"/>
    </source>
</evidence>
<dbReference type="RefSeq" id="XP_022973613.1">
    <property type="nucleotide sequence ID" value="XM_023117845.1"/>
</dbReference>
<sequence length="48" mass="5498">MKMSLNGSGSSKRRISCPSRGFGGVLREQRAKLYIIRRCVVMLLCWHD</sequence>
<evidence type="ECO:0000313" key="9">
    <source>
        <dbReference type="RefSeq" id="XP_022973613.1"/>
    </source>
</evidence>
<keyword evidence="4" id="KW-0812">Transmembrane</keyword>
<dbReference type="GeneID" id="111472196"/>
<keyword evidence="5" id="KW-1133">Transmembrane helix</keyword>
<evidence type="ECO:0000313" key="8">
    <source>
        <dbReference type="Proteomes" id="UP000504608"/>
    </source>
</evidence>